<dbReference type="InterPro" id="IPR050566">
    <property type="entry name" value="Deoxyribonucleoside_kinase"/>
</dbReference>
<evidence type="ECO:0000313" key="2">
    <source>
        <dbReference type="EMBL" id="MCB6184135.1"/>
    </source>
</evidence>
<accession>A0ABS8D7G2</accession>
<dbReference type="SUPFAM" id="SSF52540">
    <property type="entry name" value="P-loop containing nucleoside triphosphate hydrolases"/>
    <property type="match status" value="1"/>
</dbReference>
<dbReference type="GO" id="GO:0016301">
    <property type="term" value="F:kinase activity"/>
    <property type="evidence" value="ECO:0007669"/>
    <property type="project" value="UniProtKB-KW"/>
</dbReference>
<dbReference type="Proteomes" id="UP001165395">
    <property type="component" value="Unassembled WGS sequence"/>
</dbReference>
<dbReference type="EMBL" id="JAJBZT010000005">
    <property type="protein sequence ID" value="MCB6184135.1"/>
    <property type="molecule type" value="Genomic_DNA"/>
</dbReference>
<keyword evidence="3" id="KW-1185">Reference proteome</keyword>
<dbReference type="RefSeq" id="WP_227180938.1">
    <property type="nucleotide sequence ID" value="NZ_JAJBZT010000005.1"/>
</dbReference>
<dbReference type="PANTHER" id="PTHR10513:SF46">
    <property type="entry name" value="DEOXYGUANOSINE KINASE"/>
    <property type="match status" value="1"/>
</dbReference>
<dbReference type="InterPro" id="IPR027417">
    <property type="entry name" value="P-loop_NTPase"/>
</dbReference>
<protein>
    <submittedName>
        <fullName evidence="2">Deoxynucleoside kinase</fullName>
    </submittedName>
</protein>
<sequence length="211" mass="24382">MLRPYRYIVVDGPCGIGKTALAKRLADCSGKRFLADEPTENPFLPRFYQEPARYALPTQLSFLIQRIRKLEPIVQHDLFEQGIVTDFLLEKDNLYAELMLSSEELPLYQMMYQKLAPALPKPDLVISLQASPNWLVEHVRKIAYPHVPDLQDGLLRRVAQRYSSFFYGYGAAPVLMVNVEHMDLESETDFALLLRRVNNMRGTREFFNKGD</sequence>
<organism evidence="2 3">
    <name type="scientific">Leeia speluncae</name>
    <dbReference type="NCBI Taxonomy" id="2884804"/>
    <lineage>
        <taxon>Bacteria</taxon>
        <taxon>Pseudomonadati</taxon>
        <taxon>Pseudomonadota</taxon>
        <taxon>Betaproteobacteria</taxon>
        <taxon>Neisseriales</taxon>
        <taxon>Leeiaceae</taxon>
        <taxon>Leeia</taxon>
    </lineage>
</organism>
<evidence type="ECO:0000313" key="3">
    <source>
        <dbReference type="Proteomes" id="UP001165395"/>
    </source>
</evidence>
<dbReference type="Gene3D" id="3.40.50.300">
    <property type="entry name" value="P-loop containing nucleotide triphosphate hydrolases"/>
    <property type="match status" value="1"/>
</dbReference>
<dbReference type="Pfam" id="PF01712">
    <property type="entry name" value="dNK"/>
    <property type="match status" value="1"/>
</dbReference>
<comment type="caution">
    <text evidence="2">The sequence shown here is derived from an EMBL/GenBank/DDBJ whole genome shotgun (WGS) entry which is preliminary data.</text>
</comment>
<reference evidence="2" key="1">
    <citation type="submission" date="2021-10" db="EMBL/GenBank/DDBJ databases">
        <title>The complete genome sequence of Leeia sp. TBRC 13508.</title>
        <authorList>
            <person name="Charoenyingcharoen P."/>
            <person name="Yukphan P."/>
        </authorList>
    </citation>
    <scope>NUCLEOTIDE SEQUENCE</scope>
    <source>
        <strain evidence="2">TBRC 13508</strain>
    </source>
</reference>
<dbReference type="PIRSF" id="PIRSF000705">
    <property type="entry name" value="DNK"/>
    <property type="match status" value="1"/>
</dbReference>
<keyword evidence="2" id="KW-0808">Transferase</keyword>
<proteinExistence type="predicted"/>
<feature type="domain" description="Deoxynucleoside kinase" evidence="1">
    <location>
        <begin position="8"/>
        <end position="198"/>
    </location>
</feature>
<keyword evidence="2" id="KW-0418">Kinase</keyword>
<dbReference type="InterPro" id="IPR002624">
    <property type="entry name" value="DCK/DGK"/>
</dbReference>
<gene>
    <name evidence="2" type="ORF">LIN78_11315</name>
</gene>
<dbReference type="PANTHER" id="PTHR10513">
    <property type="entry name" value="DEOXYNUCLEOSIDE KINASE"/>
    <property type="match status" value="1"/>
</dbReference>
<name>A0ABS8D7G2_9NEIS</name>
<evidence type="ECO:0000259" key="1">
    <source>
        <dbReference type="Pfam" id="PF01712"/>
    </source>
</evidence>
<dbReference type="InterPro" id="IPR031314">
    <property type="entry name" value="DNK_dom"/>
</dbReference>